<dbReference type="OrthoDB" id="4951845at2759"/>
<feature type="domain" description="GST C-terminal" evidence="6">
    <location>
        <begin position="327"/>
        <end position="456"/>
    </location>
</feature>
<dbReference type="Gene3D" id="3.40.30.10">
    <property type="entry name" value="Glutaredoxin"/>
    <property type="match status" value="2"/>
</dbReference>
<dbReference type="FunFam" id="1.20.1050.10:FF:000023">
    <property type="entry name" value="Probable glutathione S-transferase GSTU6"/>
    <property type="match status" value="2"/>
</dbReference>
<dbReference type="PROSITE" id="PS50404">
    <property type="entry name" value="GST_NTER"/>
    <property type="match status" value="2"/>
</dbReference>
<name>A0A835KDY1_9POAL</name>
<organism evidence="7 8">
    <name type="scientific">Digitaria exilis</name>
    <dbReference type="NCBI Taxonomy" id="1010633"/>
    <lineage>
        <taxon>Eukaryota</taxon>
        <taxon>Viridiplantae</taxon>
        <taxon>Streptophyta</taxon>
        <taxon>Embryophyta</taxon>
        <taxon>Tracheophyta</taxon>
        <taxon>Spermatophyta</taxon>
        <taxon>Magnoliopsida</taxon>
        <taxon>Liliopsida</taxon>
        <taxon>Poales</taxon>
        <taxon>Poaceae</taxon>
        <taxon>PACMAD clade</taxon>
        <taxon>Panicoideae</taxon>
        <taxon>Panicodae</taxon>
        <taxon>Paniceae</taxon>
        <taxon>Anthephorinae</taxon>
        <taxon>Digitaria</taxon>
    </lineage>
</organism>
<evidence type="ECO:0000256" key="2">
    <source>
        <dbReference type="ARBA" id="ARBA00022679"/>
    </source>
</evidence>
<dbReference type="Pfam" id="PF13410">
    <property type="entry name" value="GST_C_2"/>
    <property type="match status" value="1"/>
</dbReference>
<keyword evidence="2" id="KW-0808">Transferase</keyword>
<dbReference type="SUPFAM" id="SSF52833">
    <property type="entry name" value="Thioredoxin-like"/>
    <property type="match status" value="2"/>
</dbReference>
<feature type="domain" description="GST C-terminal" evidence="6">
    <location>
        <begin position="92"/>
        <end position="227"/>
    </location>
</feature>
<comment type="similarity">
    <text evidence="3">Belongs to the GST superfamily. Tau family.</text>
</comment>
<feature type="domain" description="GST N-terminal" evidence="5">
    <location>
        <begin position="5"/>
        <end position="85"/>
    </location>
</feature>
<evidence type="ECO:0000256" key="3">
    <source>
        <dbReference type="ARBA" id="ARBA00025743"/>
    </source>
</evidence>
<dbReference type="PANTHER" id="PTHR11260">
    <property type="entry name" value="GLUTATHIONE S-TRANSFERASE, GST, SUPERFAMILY, GST DOMAIN CONTAINING"/>
    <property type="match status" value="1"/>
</dbReference>
<evidence type="ECO:0000313" key="8">
    <source>
        <dbReference type="Proteomes" id="UP000636709"/>
    </source>
</evidence>
<dbReference type="InterPro" id="IPR036282">
    <property type="entry name" value="Glutathione-S-Trfase_C_sf"/>
</dbReference>
<keyword evidence="8" id="KW-1185">Reference proteome</keyword>
<dbReference type="InterPro" id="IPR004045">
    <property type="entry name" value="Glutathione_S-Trfase_N"/>
</dbReference>
<dbReference type="Gene3D" id="1.20.1050.10">
    <property type="match status" value="2"/>
</dbReference>
<dbReference type="AlphaFoldDB" id="A0A835KDY1"/>
<dbReference type="PANTHER" id="PTHR11260:SF724">
    <property type="entry name" value="GLUTATHIONE TRANSFERASE"/>
    <property type="match status" value="1"/>
</dbReference>
<dbReference type="Pfam" id="PF02798">
    <property type="entry name" value="GST_N"/>
    <property type="match status" value="2"/>
</dbReference>
<dbReference type="PROSITE" id="PS50405">
    <property type="entry name" value="GST_CTER"/>
    <property type="match status" value="2"/>
</dbReference>
<sequence length="463" mass="51226">MAGEDELKLLGMWASPFVLRARVALSFKCLRYEYVEEEIFGNKSELLLKSNPVHKKVPLLIHNGKPICESQIIVQYIDEVYGGTGPSLLPNDPYDRAVARFWAAYIDDKVFSSFMMMITGKTDEEMAEGTKQLLAAAETLEGALKECSKGKPFFGGDSVGYVDIALGGFVAWVQTRDRLSGLRHFDFDKTPLLAAWLERFAALEETKGVMPDVEKLVELSKRRQAQADAAAAVIQAMAGGDELKLLGFWGSPFVLRARLALSFKGLSYEYVEEDLKNKSELLLHSNPVHKKVPVLIHNGKPICETQIIVQYIDEVHGASGNSLLPADPYDRAMARFWAAYIDDKLLSSLLMISMGKTDEERAEGRKQSFAAAEILEKALKECSKGRPIFFGGNSVGYVDIVLGGFVPWVRLIDHSTGSKQFDAAKTPLLAAWLQHFSSLDPAKAVMPDLERLVAITKTNSQGN</sequence>
<dbReference type="InterPro" id="IPR004046">
    <property type="entry name" value="GST_C"/>
</dbReference>
<dbReference type="InterPro" id="IPR045074">
    <property type="entry name" value="GST_C_Tau"/>
</dbReference>
<dbReference type="Proteomes" id="UP000636709">
    <property type="component" value="Unassembled WGS sequence"/>
</dbReference>
<dbReference type="SFLD" id="SFLDS00019">
    <property type="entry name" value="Glutathione_Transferase_(cytos"/>
    <property type="match status" value="2"/>
</dbReference>
<evidence type="ECO:0000256" key="1">
    <source>
        <dbReference type="ARBA" id="ARBA00012452"/>
    </source>
</evidence>
<dbReference type="GO" id="GO:0006749">
    <property type="term" value="P:glutathione metabolic process"/>
    <property type="evidence" value="ECO:0007669"/>
    <property type="project" value="InterPro"/>
</dbReference>
<proteinExistence type="inferred from homology"/>
<dbReference type="EC" id="2.5.1.18" evidence="1"/>
<dbReference type="InterPro" id="IPR036249">
    <property type="entry name" value="Thioredoxin-like_sf"/>
</dbReference>
<dbReference type="CDD" id="cd03058">
    <property type="entry name" value="GST_N_Tau"/>
    <property type="match status" value="2"/>
</dbReference>
<evidence type="ECO:0000313" key="7">
    <source>
        <dbReference type="EMBL" id="KAF8727902.1"/>
    </source>
</evidence>
<dbReference type="GO" id="GO:0005737">
    <property type="term" value="C:cytoplasm"/>
    <property type="evidence" value="ECO:0007669"/>
    <property type="project" value="TreeGrafter"/>
</dbReference>
<dbReference type="CDD" id="cd03185">
    <property type="entry name" value="GST_C_Tau"/>
    <property type="match status" value="2"/>
</dbReference>
<evidence type="ECO:0000256" key="4">
    <source>
        <dbReference type="ARBA" id="ARBA00047960"/>
    </source>
</evidence>
<evidence type="ECO:0000259" key="6">
    <source>
        <dbReference type="PROSITE" id="PS50405"/>
    </source>
</evidence>
<reference evidence="7" key="1">
    <citation type="submission" date="2020-07" db="EMBL/GenBank/DDBJ databases">
        <title>Genome sequence and genetic diversity analysis of an under-domesticated orphan crop, white fonio (Digitaria exilis).</title>
        <authorList>
            <person name="Bennetzen J.L."/>
            <person name="Chen S."/>
            <person name="Ma X."/>
            <person name="Wang X."/>
            <person name="Yssel A.E.J."/>
            <person name="Chaluvadi S.R."/>
            <person name="Johnson M."/>
            <person name="Gangashetty P."/>
            <person name="Hamidou F."/>
            <person name="Sanogo M.D."/>
            <person name="Zwaenepoel A."/>
            <person name="Wallace J."/>
            <person name="Van De Peer Y."/>
            <person name="Van Deynze A."/>
        </authorList>
    </citation>
    <scope>NUCLEOTIDE SEQUENCE</scope>
    <source>
        <tissue evidence="7">Leaves</tissue>
    </source>
</reference>
<comment type="caution">
    <text evidence="7">The sequence shown here is derived from an EMBL/GenBank/DDBJ whole genome shotgun (WGS) entry which is preliminary data.</text>
</comment>
<dbReference type="InterPro" id="IPR040079">
    <property type="entry name" value="Glutathione_S-Trfase"/>
</dbReference>
<protein>
    <recommendedName>
        <fullName evidence="1">glutathione transferase</fullName>
        <ecNumber evidence="1">2.5.1.18</ecNumber>
    </recommendedName>
</protein>
<feature type="domain" description="GST N-terminal" evidence="5">
    <location>
        <begin position="241"/>
        <end position="320"/>
    </location>
</feature>
<dbReference type="Pfam" id="PF00043">
    <property type="entry name" value="GST_C"/>
    <property type="match status" value="1"/>
</dbReference>
<gene>
    <name evidence="7" type="ORF">HU200_018470</name>
</gene>
<dbReference type="SFLD" id="SFLDG00358">
    <property type="entry name" value="Main_(cytGST)"/>
    <property type="match status" value="2"/>
</dbReference>
<accession>A0A835KDY1</accession>
<dbReference type="SFLD" id="SFLDG01152">
    <property type="entry name" value="Main.3:_Omega-_and_Tau-like"/>
    <property type="match status" value="2"/>
</dbReference>
<evidence type="ECO:0000259" key="5">
    <source>
        <dbReference type="PROSITE" id="PS50404"/>
    </source>
</evidence>
<dbReference type="GO" id="GO:0004364">
    <property type="term" value="F:glutathione transferase activity"/>
    <property type="evidence" value="ECO:0007669"/>
    <property type="project" value="UniProtKB-EC"/>
</dbReference>
<dbReference type="EMBL" id="JACEFO010001629">
    <property type="protein sequence ID" value="KAF8727902.1"/>
    <property type="molecule type" value="Genomic_DNA"/>
</dbReference>
<dbReference type="InterPro" id="IPR010987">
    <property type="entry name" value="Glutathione-S-Trfase_C-like"/>
</dbReference>
<comment type="catalytic activity">
    <reaction evidence="4">
        <text>RX + glutathione = an S-substituted glutathione + a halide anion + H(+)</text>
        <dbReference type="Rhea" id="RHEA:16437"/>
        <dbReference type="ChEBI" id="CHEBI:15378"/>
        <dbReference type="ChEBI" id="CHEBI:16042"/>
        <dbReference type="ChEBI" id="CHEBI:17792"/>
        <dbReference type="ChEBI" id="CHEBI:57925"/>
        <dbReference type="ChEBI" id="CHEBI:90779"/>
        <dbReference type="EC" id="2.5.1.18"/>
    </reaction>
</comment>
<dbReference type="FunFam" id="3.40.30.10:FF:000044">
    <property type="entry name" value="Glutathione S-transferase GSTU6"/>
    <property type="match status" value="2"/>
</dbReference>
<dbReference type="SUPFAM" id="SSF47616">
    <property type="entry name" value="GST C-terminal domain-like"/>
    <property type="match status" value="2"/>
</dbReference>
<dbReference type="InterPro" id="IPR045073">
    <property type="entry name" value="Omega/Tau-like"/>
</dbReference>